<proteinExistence type="predicted"/>
<accession>A0ABP7HV98</accession>
<evidence type="ECO:0000256" key="1">
    <source>
        <dbReference type="SAM" id="SignalP"/>
    </source>
</evidence>
<feature type="chain" id="PRO_5047161756" description="DUF305 domain-containing protein" evidence="1">
    <location>
        <begin position="22"/>
        <end position="255"/>
    </location>
</feature>
<dbReference type="PROSITE" id="PS51257">
    <property type="entry name" value="PROKAR_LIPOPROTEIN"/>
    <property type="match status" value="1"/>
</dbReference>
<dbReference type="Proteomes" id="UP001500888">
    <property type="component" value="Unassembled WGS sequence"/>
</dbReference>
<dbReference type="PANTHER" id="PTHR36933:SF1">
    <property type="entry name" value="SLL0788 PROTEIN"/>
    <property type="match status" value="1"/>
</dbReference>
<organism evidence="3 4">
    <name type="scientific">Sphaerisporangium flaviroseum</name>
    <dbReference type="NCBI Taxonomy" id="509199"/>
    <lineage>
        <taxon>Bacteria</taxon>
        <taxon>Bacillati</taxon>
        <taxon>Actinomycetota</taxon>
        <taxon>Actinomycetes</taxon>
        <taxon>Streptosporangiales</taxon>
        <taxon>Streptosporangiaceae</taxon>
        <taxon>Sphaerisporangium</taxon>
    </lineage>
</organism>
<comment type="caution">
    <text evidence="3">The sequence shown here is derived from an EMBL/GenBank/DDBJ whole genome shotgun (WGS) entry which is preliminary data.</text>
</comment>
<sequence length="255" mass="26329">MRAAAAGALLAVSLITGCAAATPAPGARPASGGTTATVPSAAAVTAPGGFGPTDIAWVELMIPMNEQTLRLLAMVPERSTDPGVERLASQIRTTHRAELVRLRQLLLRAGVPLTNPHKGHNMPGMVTADELRAIGETRGSAFDRLFTENMGEHLRQSALVSRGEQSSGTSEDTKALAATVERTRTAQLADLARLGAHPATGGRALGGVAFPRRDGDAVRAPTQAGIPRSTFAGLSGNHGRTGVGGTLLQFPEILP</sequence>
<dbReference type="PANTHER" id="PTHR36933">
    <property type="entry name" value="SLL0788 PROTEIN"/>
    <property type="match status" value="1"/>
</dbReference>
<dbReference type="Gene3D" id="1.20.1260.10">
    <property type="match status" value="1"/>
</dbReference>
<keyword evidence="4" id="KW-1185">Reference proteome</keyword>
<dbReference type="InterPro" id="IPR005183">
    <property type="entry name" value="DUF305_CopM-like"/>
</dbReference>
<feature type="domain" description="DUF305" evidence="2">
    <location>
        <begin position="54"/>
        <end position="193"/>
    </location>
</feature>
<evidence type="ECO:0000313" key="3">
    <source>
        <dbReference type="EMBL" id="GAA3801215.1"/>
    </source>
</evidence>
<reference evidence="4" key="1">
    <citation type="journal article" date="2019" name="Int. J. Syst. Evol. Microbiol.">
        <title>The Global Catalogue of Microorganisms (GCM) 10K type strain sequencing project: providing services to taxonomists for standard genome sequencing and annotation.</title>
        <authorList>
            <consortium name="The Broad Institute Genomics Platform"/>
            <consortium name="The Broad Institute Genome Sequencing Center for Infectious Disease"/>
            <person name="Wu L."/>
            <person name="Ma J."/>
        </authorList>
    </citation>
    <scope>NUCLEOTIDE SEQUENCE [LARGE SCALE GENOMIC DNA]</scope>
    <source>
        <strain evidence="4">JCM 16908</strain>
    </source>
</reference>
<evidence type="ECO:0000259" key="2">
    <source>
        <dbReference type="Pfam" id="PF03713"/>
    </source>
</evidence>
<dbReference type="EMBL" id="BAAAZR010000002">
    <property type="protein sequence ID" value="GAA3801215.1"/>
    <property type="molecule type" value="Genomic_DNA"/>
</dbReference>
<protein>
    <recommendedName>
        <fullName evidence="2">DUF305 domain-containing protein</fullName>
    </recommendedName>
</protein>
<keyword evidence="1" id="KW-0732">Signal</keyword>
<dbReference type="Pfam" id="PF03713">
    <property type="entry name" value="DUF305"/>
    <property type="match status" value="1"/>
</dbReference>
<name>A0ABP7HV98_9ACTN</name>
<dbReference type="InterPro" id="IPR012347">
    <property type="entry name" value="Ferritin-like"/>
</dbReference>
<evidence type="ECO:0000313" key="4">
    <source>
        <dbReference type="Proteomes" id="UP001500888"/>
    </source>
</evidence>
<feature type="signal peptide" evidence="1">
    <location>
        <begin position="1"/>
        <end position="21"/>
    </location>
</feature>
<gene>
    <name evidence="3" type="ORF">GCM10022226_21130</name>
</gene>